<accession>A0ABU5EML4</accession>
<evidence type="ECO:0000256" key="2">
    <source>
        <dbReference type="ARBA" id="ARBA00006751"/>
    </source>
</evidence>
<dbReference type="NCBIfam" id="NF006054">
    <property type="entry name" value="PRK08202.1"/>
    <property type="match status" value="1"/>
</dbReference>
<dbReference type="InterPro" id="IPR000845">
    <property type="entry name" value="Nucleoside_phosphorylase_d"/>
</dbReference>
<dbReference type="InterPro" id="IPR011268">
    <property type="entry name" value="Purine_phosphorylase"/>
</dbReference>
<dbReference type="CDD" id="cd09009">
    <property type="entry name" value="PNP-EcPNPII_like"/>
    <property type="match status" value="1"/>
</dbReference>
<gene>
    <name evidence="7" type="ORF">SNF14_08200</name>
</gene>
<dbReference type="Proteomes" id="UP001285855">
    <property type="component" value="Unassembled WGS sequence"/>
</dbReference>
<evidence type="ECO:0000256" key="3">
    <source>
        <dbReference type="ARBA" id="ARBA00022676"/>
    </source>
</evidence>
<evidence type="ECO:0000313" key="8">
    <source>
        <dbReference type="Proteomes" id="UP001285855"/>
    </source>
</evidence>
<dbReference type="RefSeq" id="WP_320555687.1">
    <property type="nucleotide sequence ID" value="NZ_JAXDAE010000007.1"/>
</dbReference>
<dbReference type="SUPFAM" id="SSF53167">
    <property type="entry name" value="Purine and uridine phosphorylases"/>
    <property type="match status" value="1"/>
</dbReference>
<evidence type="ECO:0000256" key="1">
    <source>
        <dbReference type="ARBA" id="ARBA00005058"/>
    </source>
</evidence>
<evidence type="ECO:0000256" key="4">
    <source>
        <dbReference type="ARBA" id="ARBA00022679"/>
    </source>
</evidence>
<evidence type="ECO:0000313" key="7">
    <source>
        <dbReference type="EMBL" id="MDY2587317.1"/>
    </source>
</evidence>
<organism evidence="7 8">
    <name type="scientific">Winogradskyella aquimaris</name>
    <dbReference type="NCBI Taxonomy" id="864074"/>
    <lineage>
        <taxon>Bacteria</taxon>
        <taxon>Pseudomonadati</taxon>
        <taxon>Bacteroidota</taxon>
        <taxon>Flavobacteriia</taxon>
        <taxon>Flavobacteriales</taxon>
        <taxon>Flavobacteriaceae</taxon>
        <taxon>Winogradskyella</taxon>
    </lineage>
</organism>
<sequence>MIKQITESTEYLQDKGFDNPEVGIILGTGLGQLINEIDILAQASYNHIPNFPTATVEFHKGKLIYGILEGKKVVVMQGRFHVYEGYTLQDVTFPVRIMKQLGIKTLLVSNAAGAVNLDFKKGELMLIDDHINLQGNSPLSFKGVSKLGERFVDMSAPYDTEIISNFEKIAKVNGITLHKGVYASVVGPQLETRAEYRMLKIIGADAVGMSTVPEIIVANHLNLKTAAVSVLTDECDPDNLKPVNIEEIIAMANKAEPDMITLFKELIKTL</sequence>
<comment type="similarity">
    <text evidence="2 5">Belongs to the PNP/MTAP phosphorylase family.</text>
</comment>
<evidence type="ECO:0000256" key="5">
    <source>
        <dbReference type="PIRNR" id="PIRNR000477"/>
    </source>
</evidence>
<dbReference type="EC" id="2.4.2.1" evidence="5"/>
<dbReference type="EMBL" id="JAXDAE010000007">
    <property type="protein sequence ID" value="MDY2587317.1"/>
    <property type="molecule type" value="Genomic_DNA"/>
</dbReference>
<dbReference type="Pfam" id="PF01048">
    <property type="entry name" value="PNP_UDP_1"/>
    <property type="match status" value="1"/>
</dbReference>
<reference evidence="7 8" key="1">
    <citation type="submission" date="2023-11" db="EMBL/GenBank/DDBJ databases">
        <title>Winogradskyella pelagius sp. nov., isolated from coastal sediment.</title>
        <authorList>
            <person name="Li F."/>
        </authorList>
    </citation>
    <scope>NUCLEOTIDE SEQUENCE [LARGE SCALE GENOMIC DNA]</scope>
    <source>
        <strain evidence="7 8">KCTC 23502</strain>
    </source>
</reference>
<keyword evidence="3 5" id="KW-0328">Glycosyltransferase</keyword>
<dbReference type="InterPro" id="IPR011270">
    <property type="entry name" value="Pur_Nuc_Pase_Ino/Guo-sp"/>
</dbReference>
<dbReference type="GO" id="GO:0004731">
    <property type="term" value="F:purine-nucleoside phosphorylase activity"/>
    <property type="evidence" value="ECO:0007669"/>
    <property type="project" value="UniProtKB-EC"/>
</dbReference>
<proteinExistence type="inferred from homology"/>
<feature type="domain" description="Nucleoside phosphorylase" evidence="6">
    <location>
        <begin position="22"/>
        <end position="268"/>
    </location>
</feature>
<comment type="function">
    <text evidence="5">The purine nucleoside phosphorylases catalyze the phosphorolytic breakdown of the N-glycosidic bond in the beta-(deoxy)ribonucleoside molecules, with the formation of the corresponding free purine bases and pentose-1-phosphate.</text>
</comment>
<keyword evidence="4 5" id="KW-0808">Transferase</keyword>
<dbReference type="NCBIfam" id="TIGR01700">
    <property type="entry name" value="PNPH"/>
    <property type="match status" value="1"/>
</dbReference>
<protein>
    <recommendedName>
        <fullName evidence="5">Purine nucleoside phosphorylase</fullName>
        <ecNumber evidence="5">2.4.2.1</ecNumber>
    </recommendedName>
    <alternativeName>
        <fullName evidence="5">Inosine-guanosine phosphorylase</fullName>
    </alternativeName>
</protein>
<dbReference type="PANTHER" id="PTHR11904">
    <property type="entry name" value="METHYLTHIOADENOSINE/PURINE NUCLEOSIDE PHOSPHORYLASE"/>
    <property type="match status" value="1"/>
</dbReference>
<evidence type="ECO:0000259" key="6">
    <source>
        <dbReference type="Pfam" id="PF01048"/>
    </source>
</evidence>
<dbReference type="InterPro" id="IPR035994">
    <property type="entry name" value="Nucleoside_phosphorylase_sf"/>
</dbReference>
<dbReference type="Gene3D" id="3.40.50.1580">
    <property type="entry name" value="Nucleoside phosphorylase domain"/>
    <property type="match status" value="1"/>
</dbReference>
<dbReference type="PIRSF" id="PIRSF000477">
    <property type="entry name" value="PurNPase"/>
    <property type="match status" value="1"/>
</dbReference>
<name>A0ABU5EML4_9FLAO</name>
<keyword evidence="8" id="KW-1185">Reference proteome</keyword>
<comment type="pathway">
    <text evidence="1 5">Purine metabolism; purine nucleoside salvage.</text>
</comment>
<dbReference type="PANTHER" id="PTHR11904:SF9">
    <property type="entry name" value="PURINE NUCLEOSIDE PHOSPHORYLASE-RELATED"/>
    <property type="match status" value="1"/>
</dbReference>
<comment type="caution">
    <text evidence="7">The sequence shown here is derived from an EMBL/GenBank/DDBJ whole genome shotgun (WGS) entry which is preliminary data.</text>
</comment>
<dbReference type="NCBIfam" id="TIGR01697">
    <property type="entry name" value="PNPH-PUNA-XAPA"/>
    <property type="match status" value="1"/>
</dbReference>